<name>A0AC35FM70_9BILA</name>
<dbReference type="WBParaSite" id="PS1159_v2.g18245.t1">
    <property type="protein sequence ID" value="PS1159_v2.g18245.t1"/>
    <property type="gene ID" value="PS1159_v2.g18245"/>
</dbReference>
<reference evidence="2" key="1">
    <citation type="submission" date="2022-11" db="UniProtKB">
        <authorList>
            <consortium name="WormBaseParasite"/>
        </authorList>
    </citation>
    <scope>IDENTIFICATION</scope>
</reference>
<evidence type="ECO:0000313" key="2">
    <source>
        <dbReference type="WBParaSite" id="PS1159_v2.g18245.t1"/>
    </source>
</evidence>
<evidence type="ECO:0000313" key="1">
    <source>
        <dbReference type="Proteomes" id="UP000887580"/>
    </source>
</evidence>
<sequence length="598" mass="67571">MWSNFSSRWLRKKRLDSEQLLHSEWNRRLGIFSLAGIGGVLSLATVLFLILPRVFSVGSVAPPLPSILIFITIHFFVAKQLSSIARILPRNCLIYELAYSTHSESLAFILGWSQLIDALSFTALLSKSLSEHICLLFKSAIHGYLKSTNSQLDTSYLENFDYFPILLILIGAGIMCCSLRVLATVTLVLLISALFTVTSTTVVAVLHNIQQLRITSLGFPYNYEQISSEIHWLFLAILCLECFSHVSEETEQPRKTLPRMFPLISKTTAALIIGAMFAYFPFTQKLHFHDKILLPNVFNSIQIYSARYLLSVGAVCALSGALLVSFLPPSRLLCAITRDRLLPFPQKLLKLHGKGGSPRISILCCAFFSGILVLIPQHFLFSLIAISVCVRIFCQSLLVYRICFSPDKIGLQRGATKYNRLRRNVSEFEDASEALDGYSVISSEEPDPDDEIISHICEINNRQNAEWINMLDTVENGYQNYLSEIEENHNHHLGSHKHDCFQSSCGEYQITGELEGKIRASAARYHIYESEFENNPFHCQRLNGQEPEPFAIPEIGKRLSMKYLRVFVAFTMLSAIAYKTMRESVSFFLENHTCCKGT</sequence>
<accession>A0AC35FM70</accession>
<dbReference type="Proteomes" id="UP000887580">
    <property type="component" value="Unplaced"/>
</dbReference>
<proteinExistence type="predicted"/>
<protein>
    <submittedName>
        <fullName evidence="2">Amino acid permease/ SLC12A domain-containing protein</fullName>
    </submittedName>
</protein>
<organism evidence="1 2">
    <name type="scientific">Panagrolaimus sp. PS1159</name>
    <dbReference type="NCBI Taxonomy" id="55785"/>
    <lineage>
        <taxon>Eukaryota</taxon>
        <taxon>Metazoa</taxon>
        <taxon>Ecdysozoa</taxon>
        <taxon>Nematoda</taxon>
        <taxon>Chromadorea</taxon>
        <taxon>Rhabditida</taxon>
        <taxon>Tylenchina</taxon>
        <taxon>Panagrolaimomorpha</taxon>
        <taxon>Panagrolaimoidea</taxon>
        <taxon>Panagrolaimidae</taxon>
        <taxon>Panagrolaimus</taxon>
    </lineage>
</organism>